<dbReference type="AlphaFoldDB" id="A0AAE1HJF9"/>
<accession>A0AAE1HJF9</accession>
<reference evidence="5" key="1">
    <citation type="submission" date="2021-07" db="EMBL/GenBank/DDBJ databases">
        <authorList>
            <person name="Catto M.A."/>
            <person name="Jacobson A."/>
            <person name="Kennedy G."/>
            <person name="Labadie P."/>
            <person name="Hunt B.G."/>
            <person name="Srinivasan R."/>
        </authorList>
    </citation>
    <scope>NUCLEOTIDE SEQUENCE</scope>
    <source>
        <strain evidence="5">PL_HMW_Pooled</strain>
        <tissue evidence="5">Head</tissue>
    </source>
</reference>
<keyword evidence="1" id="KW-0479">Metal-binding</keyword>
<evidence type="ECO:0000256" key="1">
    <source>
        <dbReference type="ARBA" id="ARBA00022723"/>
    </source>
</evidence>
<comment type="caution">
    <text evidence="5">The sequence shown here is derived from an EMBL/GenBank/DDBJ whole genome shotgun (WGS) entry which is preliminary data.</text>
</comment>
<feature type="domain" description="FLYWCH-type" evidence="4">
    <location>
        <begin position="10"/>
        <end position="52"/>
    </location>
</feature>
<dbReference type="EMBL" id="JAHWGI010001053">
    <property type="protein sequence ID" value="KAK3921781.1"/>
    <property type="molecule type" value="Genomic_DNA"/>
</dbReference>
<evidence type="ECO:0000313" key="5">
    <source>
        <dbReference type="EMBL" id="KAK3921781.1"/>
    </source>
</evidence>
<dbReference type="Proteomes" id="UP001219518">
    <property type="component" value="Unassembled WGS sequence"/>
</dbReference>
<evidence type="ECO:0000259" key="4">
    <source>
        <dbReference type="Pfam" id="PF04500"/>
    </source>
</evidence>
<proteinExistence type="predicted"/>
<protein>
    <submittedName>
        <fullName evidence="5">FLYWCH-type zinc finger-containing protein 1</fullName>
    </submittedName>
</protein>
<dbReference type="InterPro" id="IPR007588">
    <property type="entry name" value="Znf_FLYWCH"/>
</dbReference>
<keyword evidence="2" id="KW-0863">Zinc-finger</keyword>
<evidence type="ECO:0000313" key="6">
    <source>
        <dbReference type="Proteomes" id="UP001219518"/>
    </source>
</evidence>
<reference evidence="5" key="2">
    <citation type="journal article" date="2023" name="BMC Genomics">
        <title>Pest status, molecular evolution, and epigenetic factors derived from the genome assembly of Frankliniella fusca, a thysanopteran phytovirus vector.</title>
        <authorList>
            <person name="Catto M.A."/>
            <person name="Labadie P.E."/>
            <person name="Jacobson A.L."/>
            <person name="Kennedy G.G."/>
            <person name="Srinivasan R."/>
            <person name="Hunt B.G."/>
        </authorList>
    </citation>
    <scope>NUCLEOTIDE SEQUENCE</scope>
    <source>
        <strain evidence="5">PL_HMW_Pooled</strain>
    </source>
</reference>
<keyword evidence="3" id="KW-0862">Zinc</keyword>
<evidence type="ECO:0000256" key="2">
    <source>
        <dbReference type="ARBA" id="ARBA00022771"/>
    </source>
</evidence>
<organism evidence="5 6">
    <name type="scientific">Frankliniella fusca</name>
    <dbReference type="NCBI Taxonomy" id="407009"/>
    <lineage>
        <taxon>Eukaryota</taxon>
        <taxon>Metazoa</taxon>
        <taxon>Ecdysozoa</taxon>
        <taxon>Arthropoda</taxon>
        <taxon>Hexapoda</taxon>
        <taxon>Insecta</taxon>
        <taxon>Pterygota</taxon>
        <taxon>Neoptera</taxon>
        <taxon>Paraneoptera</taxon>
        <taxon>Thysanoptera</taxon>
        <taxon>Terebrantia</taxon>
        <taxon>Thripoidea</taxon>
        <taxon>Thripidae</taxon>
        <taxon>Frankliniella</taxon>
    </lineage>
</organism>
<dbReference type="GO" id="GO:0008270">
    <property type="term" value="F:zinc ion binding"/>
    <property type="evidence" value="ECO:0007669"/>
    <property type="project" value="UniProtKB-KW"/>
</dbReference>
<evidence type="ECO:0000256" key="3">
    <source>
        <dbReference type="ARBA" id="ARBA00022833"/>
    </source>
</evidence>
<gene>
    <name evidence="5" type="ORF">KUF71_010957</name>
</gene>
<dbReference type="Pfam" id="PF04500">
    <property type="entry name" value="FLYWCH"/>
    <property type="match status" value="1"/>
</dbReference>
<dbReference type="Gene3D" id="2.20.25.240">
    <property type="match status" value="1"/>
</dbReference>
<sequence length="170" mass="19039">MARAPHRAEFVKTKKGGLLLCHEGFEYHETGSRAETTYWICTKRPECSARAIKGTLPHDARVTKAGGHTSHALNREETSARRVVNELKDVAARHPEMPPANIIRAGLADVDDEVLAQMPQRLALKRAPNRKRQADLPRNPIALGDIRELPEEYRKTLAVDDLTTDMMVVD</sequence>
<name>A0AAE1HJF9_9NEOP</name>
<keyword evidence="6" id="KW-1185">Reference proteome</keyword>